<feature type="transmembrane region" description="Helical" evidence="1">
    <location>
        <begin position="92"/>
        <end position="125"/>
    </location>
</feature>
<keyword evidence="1" id="KW-0812">Transmembrane</keyword>
<organism evidence="3 4">
    <name type="scientific">Leucothrix arctica</name>
    <dbReference type="NCBI Taxonomy" id="1481894"/>
    <lineage>
        <taxon>Bacteria</taxon>
        <taxon>Pseudomonadati</taxon>
        <taxon>Pseudomonadota</taxon>
        <taxon>Gammaproteobacteria</taxon>
        <taxon>Thiotrichales</taxon>
        <taxon>Thiotrichaceae</taxon>
        <taxon>Leucothrix</taxon>
    </lineage>
</organism>
<feature type="domain" description="DUF1468" evidence="2">
    <location>
        <begin position="17"/>
        <end position="158"/>
    </location>
</feature>
<dbReference type="AlphaFoldDB" id="A0A317CM87"/>
<accession>A0A317CM87</accession>
<feature type="transmembrane region" description="Helical" evidence="1">
    <location>
        <begin position="131"/>
        <end position="157"/>
    </location>
</feature>
<dbReference type="Proteomes" id="UP000245506">
    <property type="component" value="Unassembled WGS sequence"/>
</dbReference>
<evidence type="ECO:0000256" key="1">
    <source>
        <dbReference type="SAM" id="Phobius"/>
    </source>
</evidence>
<dbReference type="EMBL" id="QGKL01000004">
    <property type="protein sequence ID" value="PWQ99644.1"/>
    <property type="molecule type" value="Genomic_DNA"/>
</dbReference>
<name>A0A317CM87_9GAMM</name>
<feature type="transmembrane region" description="Helical" evidence="1">
    <location>
        <begin position="12"/>
        <end position="30"/>
    </location>
</feature>
<keyword evidence="4" id="KW-1185">Reference proteome</keyword>
<protein>
    <recommendedName>
        <fullName evidence="2">DUF1468 domain-containing protein</fullName>
    </recommendedName>
</protein>
<sequence>MTSSGVFLRGNVSSITTLLIGLFFFLSIPSQIGISESTDLSGVNSRTMPYLIASAIILLSLYTIVSNIFANRKVETVKSNDEPNEITSYGRVFLAFVAIALWIVIVPYLGFNITTIMLVTTIMIIIGKCRWWQIAIVALALSFPINYLLAAVLKVYLPSGSVFG</sequence>
<reference evidence="3 4" key="1">
    <citation type="submission" date="2018-05" db="EMBL/GenBank/DDBJ databases">
        <title>Leucothrix arctica sp. nov., isolated from Arctic seawater.</title>
        <authorList>
            <person name="Choi A."/>
            <person name="Baek K."/>
        </authorList>
    </citation>
    <scope>NUCLEOTIDE SEQUENCE [LARGE SCALE GENOMIC DNA]</scope>
    <source>
        <strain evidence="3 4">IMCC9719</strain>
    </source>
</reference>
<dbReference type="InterPro" id="IPR009936">
    <property type="entry name" value="DUF1468"/>
</dbReference>
<dbReference type="OrthoDB" id="9953543at2"/>
<dbReference type="RefSeq" id="WP_109821539.1">
    <property type="nucleotide sequence ID" value="NZ_QGKL01000004.1"/>
</dbReference>
<comment type="caution">
    <text evidence="3">The sequence shown here is derived from an EMBL/GenBank/DDBJ whole genome shotgun (WGS) entry which is preliminary data.</text>
</comment>
<keyword evidence="1" id="KW-0472">Membrane</keyword>
<gene>
    <name evidence="3" type="ORF">DKT75_00810</name>
</gene>
<evidence type="ECO:0000313" key="3">
    <source>
        <dbReference type="EMBL" id="PWQ99644.1"/>
    </source>
</evidence>
<evidence type="ECO:0000259" key="2">
    <source>
        <dbReference type="Pfam" id="PF07331"/>
    </source>
</evidence>
<proteinExistence type="predicted"/>
<evidence type="ECO:0000313" key="4">
    <source>
        <dbReference type="Proteomes" id="UP000245506"/>
    </source>
</evidence>
<feature type="transmembrane region" description="Helical" evidence="1">
    <location>
        <begin position="50"/>
        <end position="71"/>
    </location>
</feature>
<keyword evidence="1" id="KW-1133">Transmembrane helix</keyword>
<dbReference type="Pfam" id="PF07331">
    <property type="entry name" value="TctB"/>
    <property type="match status" value="1"/>
</dbReference>